<name>A0ABW6WWD3_9ACTN</name>
<protein>
    <submittedName>
        <fullName evidence="3">Uncharacterized protein</fullName>
    </submittedName>
</protein>
<keyword evidence="4" id="KW-1185">Reference proteome</keyword>
<reference evidence="3 4" key="1">
    <citation type="submission" date="2024-10" db="EMBL/GenBank/DDBJ databases">
        <title>The Natural Products Discovery Center: Release of the First 8490 Sequenced Strains for Exploring Actinobacteria Biosynthetic Diversity.</title>
        <authorList>
            <person name="Kalkreuter E."/>
            <person name="Kautsar S.A."/>
            <person name="Yang D."/>
            <person name="Bader C.D."/>
            <person name="Teijaro C.N."/>
            <person name="Fluegel L."/>
            <person name="Davis C.M."/>
            <person name="Simpson J.R."/>
            <person name="Lauterbach L."/>
            <person name="Steele A.D."/>
            <person name="Gui C."/>
            <person name="Meng S."/>
            <person name="Li G."/>
            <person name="Viehrig K."/>
            <person name="Ye F."/>
            <person name="Su P."/>
            <person name="Kiefer A.F."/>
            <person name="Nichols A."/>
            <person name="Cepeda A.J."/>
            <person name="Yan W."/>
            <person name="Fan B."/>
            <person name="Jiang Y."/>
            <person name="Adhikari A."/>
            <person name="Zheng C.-J."/>
            <person name="Schuster L."/>
            <person name="Cowan T.M."/>
            <person name="Smanski M.J."/>
            <person name="Chevrette M.G."/>
            <person name="De Carvalho L.P.S."/>
            <person name="Shen B."/>
        </authorList>
    </citation>
    <scope>NUCLEOTIDE SEQUENCE [LARGE SCALE GENOMIC DNA]</scope>
    <source>
        <strain evidence="3 4">NPDC000087</strain>
    </source>
</reference>
<organism evidence="3 4">
    <name type="scientific">Paractinoplanes globisporus</name>
    <dbReference type="NCBI Taxonomy" id="113565"/>
    <lineage>
        <taxon>Bacteria</taxon>
        <taxon>Bacillati</taxon>
        <taxon>Actinomycetota</taxon>
        <taxon>Actinomycetes</taxon>
        <taxon>Micromonosporales</taxon>
        <taxon>Micromonosporaceae</taxon>
        <taxon>Paractinoplanes</taxon>
    </lineage>
</organism>
<gene>
    <name evidence="3" type="ORF">ACFY35_48490</name>
</gene>
<evidence type="ECO:0000313" key="4">
    <source>
        <dbReference type="Proteomes" id="UP001602245"/>
    </source>
</evidence>
<keyword evidence="2" id="KW-0812">Transmembrane</keyword>
<dbReference type="RefSeq" id="WP_157295920.1">
    <property type="nucleotide sequence ID" value="NZ_JBIAZU010000011.1"/>
</dbReference>
<accession>A0ABW6WWD3</accession>
<proteinExistence type="predicted"/>
<dbReference type="Proteomes" id="UP001602245">
    <property type="component" value="Unassembled WGS sequence"/>
</dbReference>
<dbReference type="EMBL" id="JBIAZU010000011">
    <property type="protein sequence ID" value="MFF5297318.1"/>
    <property type="molecule type" value="Genomic_DNA"/>
</dbReference>
<keyword evidence="2" id="KW-1133">Transmembrane helix</keyword>
<feature type="region of interest" description="Disordered" evidence="1">
    <location>
        <begin position="97"/>
        <end position="122"/>
    </location>
</feature>
<sequence length="122" mass="13152">MLRIRRPDESPDEMPQTLWQFLGYALRLVVEKVLGDWARTLQLWLLGVLPILVVFGAAALVVGAVHPSPQGWGVVAGTIFSVAAGVSLSRGVARRVRTRRSRRLSGAATPPSGDEKPTKGGQ</sequence>
<evidence type="ECO:0000256" key="1">
    <source>
        <dbReference type="SAM" id="MobiDB-lite"/>
    </source>
</evidence>
<feature type="transmembrane region" description="Helical" evidence="2">
    <location>
        <begin position="43"/>
        <end position="65"/>
    </location>
</feature>
<keyword evidence="2" id="KW-0472">Membrane</keyword>
<feature type="compositionally biased region" description="Basic and acidic residues" evidence="1">
    <location>
        <begin position="113"/>
        <end position="122"/>
    </location>
</feature>
<evidence type="ECO:0000313" key="3">
    <source>
        <dbReference type="EMBL" id="MFF5297318.1"/>
    </source>
</evidence>
<evidence type="ECO:0000256" key="2">
    <source>
        <dbReference type="SAM" id="Phobius"/>
    </source>
</evidence>
<comment type="caution">
    <text evidence="3">The sequence shown here is derived from an EMBL/GenBank/DDBJ whole genome shotgun (WGS) entry which is preliminary data.</text>
</comment>
<feature type="transmembrane region" description="Helical" evidence="2">
    <location>
        <begin position="71"/>
        <end position="93"/>
    </location>
</feature>